<organism evidence="2">
    <name type="scientific">Neobodo designis</name>
    <name type="common">Flagellated protozoan</name>
    <name type="synonym">Bodo designis</name>
    <dbReference type="NCBI Taxonomy" id="312471"/>
    <lineage>
        <taxon>Eukaryota</taxon>
        <taxon>Discoba</taxon>
        <taxon>Euglenozoa</taxon>
        <taxon>Kinetoplastea</taxon>
        <taxon>Metakinetoplastina</taxon>
        <taxon>Neobodonida</taxon>
        <taxon>Neobodo</taxon>
    </lineage>
</organism>
<dbReference type="SUPFAM" id="SSF53474">
    <property type="entry name" value="alpha/beta-Hydrolases"/>
    <property type="match status" value="1"/>
</dbReference>
<dbReference type="GO" id="GO:0016787">
    <property type="term" value="F:hydrolase activity"/>
    <property type="evidence" value="ECO:0007669"/>
    <property type="project" value="InterPro"/>
</dbReference>
<dbReference type="Gene3D" id="3.40.50.1820">
    <property type="entry name" value="alpha/beta hydrolase"/>
    <property type="match status" value="1"/>
</dbReference>
<name>A0A7S1Q490_NEODS</name>
<sequence>MSCCPTEVLPVKTTYDRQGDNVYITGEGNTKGLLFVPDIFGPHPNAYHVADILAGKGFLVVVPDFFRGKEWPLEDFPPKDGFAADPFQNFIKALTYDNLKPRVEQGLKLLKALGATSIGAVGFCWGGKIAISALGEGLVKAAASPHPSFFTVEDAKAVKGPFALLPSKDDGELADVKAALNPDFKHVYHYFDDMHHGFCAARADFTNELNRTRANECINIMADFFNANL</sequence>
<feature type="domain" description="Dienelactone hydrolase" evidence="1">
    <location>
        <begin position="30"/>
        <end position="227"/>
    </location>
</feature>
<proteinExistence type="predicted"/>
<gene>
    <name evidence="2" type="ORF">NDES1114_LOCUS16580</name>
</gene>
<accession>A0A7S1Q490</accession>
<dbReference type="PANTHER" id="PTHR47668:SF1">
    <property type="entry name" value="DIENELACTONE HYDROLASE DOMAIN-CONTAINING PROTEIN-RELATED"/>
    <property type="match status" value="1"/>
</dbReference>
<dbReference type="AlphaFoldDB" id="A0A7S1Q490"/>
<reference evidence="2" key="1">
    <citation type="submission" date="2021-01" db="EMBL/GenBank/DDBJ databases">
        <authorList>
            <person name="Corre E."/>
            <person name="Pelletier E."/>
            <person name="Niang G."/>
            <person name="Scheremetjew M."/>
            <person name="Finn R."/>
            <person name="Kale V."/>
            <person name="Holt S."/>
            <person name="Cochrane G."/>
            <person name="Meng A."/>
            <person name="Brown T."/>
            <person name="Cohen L."/>
        </authorList>
    </citation>
    <scope>NUCLEOTIDE SEQUENCE</scope>
    <source>
        <strain evidence="2">CCAP 1951/1</strain>
    </source>
</reference>
<evidence type="ECO:0000313" key="2">
    <source>
        <dbReference type="EMBL" id="CAD9119507.1"/>
    </source>
</evidence>
<protein>
    <recommendedName>
        <fullName evidence="1">Dienelactone hydrolase domain-containing protein</fullName>
    </recommendedName>
</protein>
<evidence type="ECO:0000259" key="1">
    <source>
        <dbReference type="Pfam" id="PF01738"/>
    </source>
</evidence>
<dbReference type="EMBL" id="HBGF01025001">
    <property type="protein sequence ID" value="CAD9119507.1"/>
    <property type="molecule type" value="Transcribed_RNA"/>
</dbReference>
<dbReference type="InterPro" id="IPR002925">
    <property type="entry name" value="Dienelactn_hydro"/>
</dbReference>
<dbReference type="Pfam" id="PF01738">
    <property type="entry name" value="DLH"/>
    <property type="match status" value="1"/>
</dbReference>
<dbReference type="PANTHER" id="PTHR47668">
    <property type="entry name" value="DIENELACTONE HYDROLASE FAMILY PROTEIN (AFU_ORTHOLOGUE AFUA_6G01940)"/>
    <property type="match status" value="1"/>
</dbReference>
<dbReference type="InterPro" id="IPR029058">
    <property type="entry name" value="AB_hydrolase_fold"/>
</dbReference>